<organism evidence="2 3">
    <name type="scientific">Acidisoma cellulosilyticum</name>
    <dbReference type="NCBI Taxonomy" id="2802395"/>
    <lineage>
        <taxon>Bacteria</taxon>
        <taxon>Pseudomonadati</taxon>
        <taxon>Pseudomonadota</taxon>
        <taxon>Alphaproteobacteria</taxon>
        <taxon>Acetobacterales</taxon>
        <taxon>Acidocellaceae</taxon>
        <taxon>Acidisoma</taxon>
    </lineage>
</organism>
<dbReference type="Proteomes" id="UP000721844">
    <property type="component" value="Unassembled WGS sequence"/>
</dbReference>
<feature type="compositionally biased region" description="Polar residues" evidence="1">
    <location>
        <begin position="101"/>
        <end position="119"/>
    </location>
</feature>
<accession>A0A964E570</accession>
<feature type="region of interest" description="Disordered" evidence="1">
    <location>
        <begin position="91"/>
        <end position="119"/>
    </location>
</feature>
<evidence type="ECO:0000256" key="1">
    <source>
        <dbReference type="SAM" id="MobiDB-lite"/>
    </source>
</evidence>
<reference evidence="2 3" key="1">
    <citation type="journal article" date="2021" name="Microorganisms">
        <title>Acidisoma silvae sp. nov. and Acidisomacellulosilytica sp. nov., Two Acidophilic Bacteria Isolated from Decaying Wood, Hydrolyzing Cellulose and Producing Poly-3-hydroxybutyrate.</title>
        <authorList>
            <person name="Mieszkin S."/>
            <person name="Pouder E."/>
            <person name="Uroz S."/>
            <person name="Simon-Colin C."/>
            <person name="Alain K."/>
        </authorList>
    </citation>
    <scope>NUCLEOTIDE SEQUENCE [LARGE SCALE GENOMIC DNA]</scope>
    <source>
        <strain evidence="2 3">HW T5.17</strain>
    </source>
</reference>
<keyword evidence="3" id="KW-1185">Reference proteome</keyword>
<dbReference type="AlphaFoldDB" id="A0A964E570"/>
<gene>
    <name evidence="2" type="ORF">ACELLULO517_18250</name>
</gene>
<proteinExistence type="predicted"/>
<dbReference type="EMBL" id="JAESVA010000006">
    <property type="protein sequence ID" value="MCB8882194.1"/>
    <property type="molecule type" value="Genomic_DNA"/>
</dbReference>
<feature type="region of interest" description="Disordered" evidence="1">
    <location>
        <begin position="1"/>
        <end position="22"/>
    </location>
</feature>
<name>A0A964E570_9PROT</name>
<comment type="caution">
    <text evidence="2">The sequence shown here is derived from an EMBL/GenBank/DDBJ whole genome shotgun (WGS) entry which is preliminary data.</text>
</comment>
<evidence type="ECO:0000313" key="3">
    <source>
        <dbReference type="Proteomes" id="UP000721844"/>
    </source>
</evidence>
<dbReference type="RefSeq" id="WP_227308858.1">
    <property type="nucleotide sequence ID" value="NZ_JAESVA010000006.1"/>
</dbReference>
<sequence>MHRVFAKNQDNRPACDSTADDQRNLKTACGKAKTDAEDQAIDPAGGLRLIRDRNGAVIGLWQTRSSREGPDDEIEAFVMTLLDILHAGEGIGKARHRPSPAHQNAPANQTRPYSDNTKD</sequence>
<evidence type="ECO:0000313" key="2">
    <source>
        <dbReference type="EMBL" id="MCB8882194.1"/>
    </source>
</evidence>
<protein>
    <submittedName>
        <fullName evidence="2">Uncharacterized protein</fullName>
    </submittedName>
</protein>